<protein>
    <submittedName>
        <fullName evidence="2">Uncharacterized protein</fullName>
    </submittedName>
</protein>
<reference evidence="2 3" key="1">
    <citation type="journal article" date="2015" name="Genome Biol. Evol.">
        <title>Comparative Genomics of a Bacterivorous Green Alga Reveals Evolutionary Causalities and Consequences of Phago-Mixotrophic Mode of Nutrition.</title>
        <authorList>
            <person name="Burns J.A."/>
            <person name="Paasch A."/>
            <person name="Narechania A."/>
            <person name="Kim E."/>
        </authorList>
    </citation>
    <scope>NUCLEOTIDE SEQUENCE [LARGE SCALE GENOMIC DNA]</scope>
    <source>
        <strain evidence="2 3">PLY_AMNH</strain>
    </source>
</reference>
<gene>
    <name evidence="2" type="ORF">CYMTET_5043</name>
</gene>
<dbReference type="AlphaFoldDB" id="A0AAE0H076"/>
<sequence>MEAPGYQLRVREHPSYLAEVTGFIRDGQVLDITQEKGIWVRLANSTVDDLKETASFSDAKEYWTARVTGDGVMLKKLIDQPHDVASAERDTQESMSAEEKLQGLRDLYPEFTLSELSGVLQKNNYELGPAYYDCQSLKEMDFCEGRQEREMRAPSTTERKQATGQTARTGWAEDSPKGPRDPSWAQLSLKDPKSYGLRDYSPLPVGHGSRTGVSLSVLLWHAAIYAVELSE</sequence>
<organism evidence="2 3">
    <name type="scientific">Cymbomonas tetramitiformis</name>
    <dbReference type="NCBI Taxonomy" id="36881"/>
    <lineage>
        <taxon>Eukaryota</taxon>
        <taxon>Viridiplantae</taxon>
        <taxon>Chlorophyta</taxon>
        <taxon>Pyramimonadophyceae</taxon>
        <taxon>Pyramimonadales</taxon>
        <taxon>Pyramimonadaceae</taxon>
        <taxon>Cymbomonas</taxon>
    </lineage>
</organism>
<proteinExistence type="predicted"/>
<evidence type="ECO:0000313" key="3">
    <source>
        <dbReference type="Proteomes" id="UP001190700"/>
    </source>
</evidence>
<dbReference type="Proteomes" id="UP001190700">
    <property type="component" value="Unassembled WGS sequence"/>
</dbReference>
<feature type="region of interest" description="Disordered" evidence="1">
    <location>
        <begin position="147"/>
        <end position="188"/>
    </location>
</feature>
<feature type="compositionally biased region" description="Basic and acidic residues" evidence="1">
    <location>
        <begin position="147"/>
        <end position="161"/>
    </location>
</feature>
<accession>A0AAE0H076</accession>
<comment type="caution">
    <text evidence="2">The sequence shown here is derived from an EMBL/GenBank/DDBJ whole genome shotgun (WGS) entry which is preliminary data.</text>
</comment>
<evidence type="ECO:0000256" key="1">
    <source>
        <dbReference type="SAM" id="MobiDB-lite"/>
    </source>
</evidence>
<dbReference type="EMBL" id="LGRX02000845">
    <property type="protein sequence ID" value="KAK3287445.1"/>
    <property type="molecule type" value="Genomic_DNA"/>
</dbReference>
<keyword evidence="3" id="KW-1185">Reference proteome</keyword>
<name>A0AAE0H076_9CHLO</name>
<evidence type="ECO:0000313" key="2">
    <source>
        <dbReference type="EMBL" id="KAK3287445.1"/>
    </source>
</evidence>